<gene>
    <name evidence="7" type="ORF">U0070_008912</name>
</gene>
<reference evidence="7 8" key="1">
    <citation type="journal article" date="2023" name="bioRxiv">
        <title>Conserved and derived expression patterns and positive selection on dental genes reveal complex evolutionary context of ever-growing rodent molars.</title>
        <authorList>
            <person name="Calamari Z.T."/>
            <person name="Song A."/>
            <person name="Cohen E."/>
            <person name="Akter M."/>
            <person name="Roy R.D."/>
            <person name="Hallikas O."/>
            <person name="Christensen M.M."/>
            <person name="Li P."/>
            <person name="Marangoni P."/>
            <person name="Jernvall J."/>
            <person name="Klein O.D."/>
        </authorList>
    </citation>
    <scope>NUCLEOTIDE SEQUENCE [LARGE SCALE GENOMIC DNA]</scope>
    <source>
        <strain evidence="7">V071</strain>
    </source>
</reference>
<dbReference type="GO" id="GO:0070840">
    <property type="term" value="F:dynein complex binding"/>
    <property type="evidence" value="ECO:0007669"/>
    <property type="project" value="InterPro"/>
</dbReference>
<evidence type="ECO:0000256" key="3">
    <source>
        <dbReference type="ARBA" id="ARBA00024190"/>
    </source>
</evidence>
<accession>A0AAW0H3B9</accession>
<dbReference type="Pfam" id="PF15773">
    <property type="entry name" value="DAAP1"/>
    <property type="match status" value="1"/>
</dbReference>
<dbReference type="PANTHER" id="PTHR35977:SF1">
    <property type="entry name" value="DYNEIN AXONEMAL ASSEMBLY FACTOR 8"/>
    <property type="match status" value="1"/>
</dbReference>
<dbReference type="InterPro" id="IPR031531">
    <property type="entry name" value="DNAAF8"/>
</dbReference>
<evidence type="ECO:0000256" key="2">
    <source>
        <dbReference type="ARBA" id="ARBA00024177"/>
    </source>
</evidence>
<evidence type="ECO:0000313" key="8">
    <source>
        <dbReference type="Proteomes" id="UP001488838"/>
    </source>
</evidence>
<protein>
    <recommendedName>
        <fullName evidence="4">Dynein axonemal assembly factor 8</fullName>
    </recommendedName>
    <alternativeName>
        <fullName evidence="5">Dynein axonemal-associated protein 1</fullName>
    </alternativeName>
</protein>
<sequence length="460" mass="50819">MKSDCEKEEPFIFQRTQPVLIPDLAEELAEDPVESGVWIAVGRSSSPEPLLVPGRLAVEPRSGQMVRQKDLTPQERRGPGWSCQSCVEISPILLEAEEDPPWLEGNLRSLSNPKGSQSPPWTSQGEVTFLLEGELKTEPSDTDECRILRKERKRMIEKDILQKVTQASKNPACGDQGQAAESGPWAKVSSEQSWEGCPVLSLQHLEGWDLDYILQSLPGRRDSQGDNAPRTAWWLADRCQNQGHTTGLSQDILLEQLALLCATQSRVCNPTQKVSADHPQGTEEPEAGSRSALAEPDFQTEPAQKLAESRRLKTEPPTIFIDLRQTEPSETQEHQSQESSEYSSSDSEKEGMESADPGEGASSWEWRDCTGKSQLLQQLRAFRKGAGSSHLSTSNSPGGQKAQAPKDTAESQTGRKKHIKLWTEKQNALDLGDPLGTQPARKVLLPAMGQLYSTQTQKHT</sequence>
<comment type="subcellular location">
    <subcellularLocation>
        <location evidence="3">Dynein axonemal particle</location>
    </subcellularLocation>
</comment>
<keyword evidence="1" id="KW-0963">Cytoplasm</keyword>
<dbReference type="Proteomes" id="UP001488838">
    <property type="component" value="Unassembled WGS sequence"/>
</dbReference>
<comment type="function">
    <text evidence="2">In cyliated cells, dynein axonemal particle-specific protein required for deployment of ODA to the axoneme. Interacts with outer dynein arm (ODA) subunits.</text>
</comment>
<evidence type="ECO:0000256" key="6">
    <source>
        <dbReference type="SAM" id="MobiDB-lite"/>
    </source>
</evidence>
<evidence type="ECO:0000256" key="1">
    <source>
        <dbReference type="ARBA" id="ARBA00022490"/>
    </source>
</evidence>
<feature type="region of interest" description="Disordered" evidence="6">
    <location>
        <begin position="272"/>
        <end position="418"/>
    </location>
</feature>
<dbReference type="PANTHER" id="PTHR35977">
    <property type="entry name" value="CHROMOSOME 16 OPEN READING FRAME 71"/>
    <property type="match status" value="1"/>
</dbReference>
<feature type="compositionally biased region" description="Polar residues" evidence="6">
    <location>
        <begin position="389"/>
        <end position="398"/>
    </location>
</feature>
<proteinExistence type="predicted"/>
<dbReference type="EMBL" id="JBBHLL010000966">
    <property type="protein sequence ID" value="KAK7796903.1"/>
    <property type="molecule type" value="Genomic_DNA"/>
</dbReference>
<organism evidence="7 8">
    <name type="scientific">Myodes glareolus</name>
    <name type="common">Bank vole</name>
    <name type="synonym">Clethrionomys glareolus</name>
    <dbReference type="NCBI Taxonomy" id="447135"/>
    <lineage>
        <taxon>Eukaryota</taxon>
        <taxon>Metazoa</taxon>
        <taxon>Chordata</taxon>
        <taxon>Craniata</taxon>
        <taxon>Vertebrata</taxon>
        <taxon>Euteleostomi</taxon>
        <taxon>Mammalia</taxon>
        <taxon>Eutheria</taxon>
        <taxon>Euarchontoglires</taxon>
        <taxon>Glires</taxon>
        <taxon>Rodentia</taxon>
        <taxon>Myomorpha</taxon>
        <taxon>Muroidea</taxon>
        <taxon>Cricetidae</taxon>
        <taxon>Arvicolinae</taxon>
        <taxon>Myodes</taxon>
    </lineage>
</organism>
<evidence type="ECO:0000256" key="5">
    <source>
        <dbReference type="ARBA" id="ARBA00030565"/>
    </source>
</evidence>
<dbReference type="GO" id="GO:0120293">
    <property type="term" value="C:dynein axonemal particle"/>
    <property type="evidence" value="ECO:0007669"/>
    <property type="project" value="UniProtKB-SubCell"/>
</dbReference>
<feature type="compositionally biased region" description="Basic and acidic residues" evidence="6">
    <location>
        <begin position="324"/>
        <end position="336"/>
    </location>
</feature>
<keyword evidence="8" id="KW-1185">Reference proteome</keyword>
<name>A0AAW0H3B9_MYOGA</name>
<feature type="region of interest" description="Disordered" evidence="6">
    <location>
        <begin position="167"/>
        <end position="187"/>
    </location>
</feature>
<dbReference type="AlphaFoldDB" id="A0AAW0H3B9"/>
<comment type="caution">
    <text evidence="7">The sequence shown here is derived from an EMBL/GenBank/DDBJ whole genome shotgun (WGS) entry which is preliminary data.</text>
</comment>
<evidence type="ECO:0000313" key="7">
    <source>
        <dbReference type="EMBL" id="KAK7796903.1"/>
    </source>
</evidence>
<evidence type="ECO:0000256" key="4">
    <source>
        <dbReference type="ARBA" id="ARBA00024428"/>
    </source>
</evidence>
<feature type="region of interest" description="Disordered" evidence="6">
    <location>
        <begin position="61"/>
        <end position="82"/>
    </location>
</feature>
<feature type="compositionally biased region" description="Basic and acidic residues" evidence="6">
    <location>
        <begin position="67"/>
        <end position="78"/>
    </location>
</feature>